<evidence type="ECO:0000256" key="1">
    <source>
        <dbReference type="SAM" id="Phobius"/>
    </source>
</evidence>
<reference evidence="3" key="1">
    <citation type="submission" date="2020-07" db="EMBL/GenBank/DDBJ databases">
        <title>Complete genome sequencing of Clostridia bacterium strain 12CBH8.</title>
        <authorList>
            <person name="Sakamoto M."/>
            <person name="Murakami T."/>
            <person name="Mori H."/>
        </authorList>
    </citation>
    <scope>NUCLEOTIDE SEQUENCE [LARGE SCALE GENOMIC DNA]</scope>
    <source>
        <strain evidence="3">12CBH8</strain>
    </source>
</reference>
<gene>
    <name evidence="2" type="ORF">C12CBH8_12810</name>
</gene>
<dbReference type="AlphaFoldDB" id="A0A7I8D4F0"/>
<proteinExistence type="predicted"/>
<dbReference type="EMBL" id="AP023321">
    <property type="protein sequence ID" value="BCI60642.1"/>
    <property type="molecule type" value="Genomic_DNA"/>
</dbReference>
<keyword evidence="1" id="KW-0472">Membrane</keyword>
<evidence type="ECO:0000313" key="3">
    <source>
        <dbReference type="Proteomes" id="UP000593890"/>
    </source>
</evidence>
<dbReference type="Proteomes" id="UP000593890">
    <property type="component" value="Chromosome"/>
</dbReference>
<sequence>MGWLIAGIISGVITVVAFAVSITAPVNMANAFAAVALLIATVVLLLRYRKAKGKTSTTVPKPAPKNTPRKRAADLCASVSLWAKHMAGLPMPESAPCYLYLCIDRVVIDRDNTSYDLPISKITDAVVKTETEIRSNYVSSIGGAVAGGMLFGPLGAIVGGRTKKKEDRTIHSYLIFSYDKSGEVDYISFDITHDPKRAKKIVTACKAHQPPRTVHL</sequence>
<feature type="transmembrane region" description="Helical" evidence="1">
    <location>
        <begin position="29"/>
        <end position="46"/>
    </location>
</feature>
<keyword evidence="3" id="KW-1185">Reference proteome</keyword>
<keyword evidence="1" id="KW-0812">Transmembrane</keyword>
<dbReference type="KEGG" id="sman:C12CBH8_12810"/>
<keyword evidence="1" id="KW-1133">Transmembrane helix</keyword>
<protein>
    <submittedName>
        <fullName evidence="2">Uncharacterized protein</fullName>
    </submittedName>
</protein>
<name>A0A7I8D4F0_9FIRM</name>
<evidence type="ECO:0000313" key="2">
    <source>
        <dbReference type="EMBL" id="BCI60642.1"/>
    </source>
</evidence>
<accession>A0A7I8D4F0</accession>
<dbReference type="RefSeq" id="WP_215532811.1">
    <property type="nucleotide sequence ID" value="NZ_AP023321.1"/>
</dbReference>
<organism evidence="2 3">
    <name type="scientific">Solibaculum mannosilyticum</name>
    <dbReference type="NCBI Taxonomy" id="2780922"/>
    <lineage>
        <taxon>Bacteria</taxon>
        <taxon>Bacillati</taxon>
        <taxon>Bacillota</taxon>
        <taxon>Clostridia</taxon>
        <taxon>Eubacteriales</taxon>
        <taxon>Oscillospiraceae</taxon>
        <taxon>Solibaculum</taxon>
    </lineage>
</organism>